<organism evidence="7 8">
    <name type="scientific">Cyclotella atomus</name>
    <dbReference type="NCBI Taxonomy" id="382360"/>
    <lineage>
        <taxon>Eukaryota</taxon>
        <taxon>Sar</taxon>
        <taxon>Stramenopiles</taxon>
        <taxon>Ochrophyta</taxon>
        <taxon>Bacillariophyta</taxon>
        <taxon>Coscinodiscophyceae</taxon>
        <taxon>Thalassiosirophycidae</taxon>
        <taxon>Stephanodiscales</taxon>
        <taxon>Stephanodiscaceae</taxon>
        <taxon>Cyclotella</taxon>
    </lineage>
</organism>
<keyword evidence="8" id="KW-1185">Reference proteome</keyword>
<evidence type="ECO:0000256" key="5">
    <source>
        <dbReference type="SAM" id="MobiDB-lite"/>
    </source>
</evidence>
<feature type="compositionally biased region" description="Basic and acidic residues" evidence="5">
    <location>
        <begin position="21"/>
        <end position="32"/>
    </location>
</feature>
<gene>
    <name evidence="7" type="ORF">ACHAWO_003975</name>
</gene>
<comment type="caution">
    <text evidence="7">The sequence shown here is derived from an EMBL/GenBank/DDBJ whole genome shotgun (WGS) entry which is preliminary data.</text>
</comment>
<keyword evidence="3" id="KW-0539">Nucleus</keyword>
<sequence>MSSINQTEDANTEEVVLEVAKADATREIHDASSDDDFTATEASKKPAVPKEKRKSRRGRKTDSDGLDATGRVYVAELLPTPYYYYCNHTLKVEEDPLKPVTSAGHVPCFPAKMHAILAAPELQDIVAWDDHGRSFRILKPKNFESDILPCFFEHSKFSSFIRQANGWGFRRFLSGPNHGSYYQEYFLRSMPWLCKSMRRPKVGEKKSISLDHEPDLRMISRAFPVPNLPMTREIQVVLETIKQ</sequence>
<dbReference type="PANTHER" id="PTHR10015:SF206">
    <property type="entry name" value="HSF-TYPE DNA-BINDING DOMAIN-CONTAINING PROTEIN"/>
    <property type="match status" value="1"/>
</dbReference>
<dbReference type="Pfam" id="PF00447">
    <property type="entry name" value="HSF_DNA-bind"/>
    <property type="match status" value="1"/>
</dbReference>
<accession>A0ABD3QS30</accession>
<dbReference type="GO" id="GO:0003677">
    <property type="term" value="F:DNA binding"/>
    <property type="evidence" value="ECO:0007669"/>
    <property type="project" value="UniProtKB-KW"/>
</dbReference>
<evidence type="ECO:0000256" key="4">
    <source>
        <dbReference type="RuleBase" id="RU004020"/>
    </source>
</evidence>
<keyword evidence="2" id="KW-0238">DNA-binding</keyword>
<dbReference type="PANTHER" id="PTHR10015">
    <property type="entry name" value="HEAT SHOCK TRANSCRIPTION FACTOR"/>
    <property type="match status" value="1"/>
</dbReference>
<feature type="domain" description="HSF-type DNA-binding" evidence="6">
    <location>
        <begin position="105"/>
        <end position="200"/>
    </location>
</feature>
<dbReference type="InterPro" id="IPR036390">
    <property type="entry name" value="WH_DNA-bd_sf"/>
</dbReference>
<feature type="region of interest" description="Disordered" evidence="5">
    <location>
        <begin position="21"/>
        <end position="65"/>
    </location>
</feature>
<protein>
    <recommendedName>
        <fullName evidence="6">HSF-type DNA-binding domain-containing protein</fullName>
    </recommendedName>
</protein>
<dbReference type="AlphaFoldDB" id="A0ABD3QS30"/>
<comment type="similarity">
    <text evidence="4">Belongs to the HSF family.</text>
</comment>
<dbReference type="Proteomes" id="UP001530400">
    <property type="component" value="Unassembled WGS sequence"/>
</dbReference>
<evidence type="ECO:0000256" key="3">
    <source>
        <dbReference type="ARBA" id="ARBA00023242"/>
    </source>
</evidence>
<dbReference type="SMART" id="SM00415">
    <property type="entry name" value="HSF"/>
    <property type="match status" value="1"/>
</dbReference>
<evidence type="ECO:0000256" key="2">
    <source>
        <dbReference type="ARBA" id="ARBA00023125"/>
    </source>
</evidence>
<proteinExistence type="inferred from homology"/>
<evidence type="ECO:0000256" key="1">
    <source>
        <dbReference type="ARBA" id="ARBA00004123"/>
    </source>
</evidence>
<dbReference type="FunFam" id="1.10.10.10:FF:000479">
    <property type="entry name" value="Predicted protein"/>
    <property type="match status" value="1"/>
</dbReference>
<name>A0ABD3QS30_9STRA</name>
<dbReference type="InterPro" id="IPR036388">
    <property type="entry name" value="WH-like_DNA-bd_sf"/>
</dbReference>
<evidence type="ECO:0000313" key="7">
    <source>
        <dbReference type="EMBL" id="KAL3803262.1"/>
    </source>
</evidence>
<dbReference type="InterPro" id="IPR000232">
    <property type="entry name" value="HSF_DNA-bd"/>
</dbReference>
<dbReference type="GO" id="GO:0005634">
    <property type="term" value="C:nucleus"/>
    <property type="evidence" value="ECO:0007669"/>
    <property type="project" value="UniProtKB-SubCell"/>
</dbReference>
<reference evidence="7 8" key="1">
    <citation type="submission" date="2024-10" db="EMBL/GenBank/DDBJ databases">
        <title>Updated reference genomes for cyclostephanoid diatoms.</title>
        <authorList>
            <person name="Roberts W.R."/>
            <person name="Alverson A.J."/>
        </authorList>
    </citation>
    <scope>NUCLEOTIDE SEQUENCE [LARGE SCALE GENOMIC DNA]</scope>
    <source>
        <strain evidence="7 8">AJA010-31</strain>
    </source>
</reference>
<evidence type="ECO:0000259" key="6">
    <source>
        <dbReference type="SMART" id="SM00415"/>
    </source>
</evidence>
<dbReference type="Gene3D" id="1.10.10.10">
    <property type="entry name" value="Winged helix-like DNA-binding domain superfamily/Winged helix DNA-binding domain"/>
    <property type="match status" value="1"/>
</dbReference>
<evidence type="ECO:0000313" key="8">
    <source>
        <dbReference type="Proteomes" id="UP001530400"/>
    </source>
</evidence>
<dbReference type="PRINTS" id="PR00056">
    <property type="entry name" value="HSFDOMAIN"/>
</dbReference>
<comment type="subcellular location">
    <subcellularLocation>
        <location evidence="1">Nucleus</location>
    </subcellularLocation>
</comment>
<dbReference type="SUPFAM" id="SSF46785">
    <property type="entry name" value="Winged helix' DNA-binding domain"/>
    <property type="match status" value="1"/>
</dbReference>
<dbReference type="EMBL" id="JALLPJ020000077">
    <property type="protein sequence ID" value="KAL3803262.1"/>
    <property type="molecule type" value="Genomic_DNA"/>
</dbReference>